<evidence type="ECO:0000256" key="3">
    <source>
        <dbReference type="ARBA" id="ARBA00022617"/>
    </source>
</evidence>
<name>A0AAV8TY06_9ROSI</name>
<keyword evidence="3 11" id="KW-0349">Heme</keyword>
<dbReference type="PROSITE" id="PS00086">
    <property type="entry name" value="CYTOCHROME_P450"/>
    <property type="match status" value="1"/>
</dbReference>
<evidence type="ECO:0000256" key="13">
    <source>
        <dbReference type="SAM" id="Phobius"/>
    </source>
</evidence>
<protein>
    <recommendedName>
        <fullName evidence="16">Cytochrome P450</fullName>
    </recommendedName>
</protein>
<proteinExistence type="inferred from homology"/>
<dbReference type="Pfam" id="PF00067">
    <property type="entry name" value="p450"/>
    <property type="match status" value="1"/>
</dbReference>
<evidence type="ECO:0000256" key="12">
    <source>
        <dbReference type="RuleBase" id="RU000461"/>
    </source>
</evidence>
<keyword evidence="6 13" id="KW-1133">Transmembrane helix</keyword>
<dbReference type="PRINTS" id="PR00385">
    <property type="entry name" value="P450"/>
</dbReference>
<dbReference type="InterPro" id="IPR018247">
    <property type="entry name" value="EF_Hand_1_Ca_BS"/>
</dbReference>
<evidence type="ECO:0000256" key="10">
    <source>
        <dbReference type="ARBA" id="ARBA00023136"/>
    </source>
</evidence>
<keyword evidence="9 12" id="KW-0503">Monooxygenase</keyword>
<comment type="subcellular location">
    <subcellularLocation>
        <location evidence="1">Membrane</location>
        <topology evidence="1">Single-pass membrane protein</topology>
    </subcellularLocation>
</comment>
<feature type="binding site" description="axial binding residue" evidence="11">
    <location>
        <position position="482"/>
    </location>
    <ligand>
        <name>heme</name>
        <dbReference type="ChEBI" id="CHEBI:30413"/>
    </ligand>
    <ligandPart>
        <name>Fe</name>
        <dbReference type="ChEBI" id="CHEBI:18248"/>
    </ligandPart>
</feature>
<evidence type="ECO:0008006" key="16">
    <source>
        <dbReference type="Google" id="ProtNLM"/>
    </source>
</evidence>
<dbReference type="PANTHER" id="PTHR24282">
    <property type="entry name" value="CYTOCHROME P450 FAMILY MEMBER"/>
    <property type="match status" value="1"/>
</dbReference>
<gene>
    <name evidence="14" type="ORF">K2173_027084</name>
</gene>
<comment type="similarity">
    <text evidence="2 12">Belongs to the cytochrome P450 family.</text>
</comment>
<evidence type="ECO:0000256" key="8">
    <source>
        <dbReference type="ARBA" id="ARBA00023004"/>
    </source>
</evidence>
<dbReference type="GO" id="GO:0016020">
    <property type="term" value="C:membrane"/>
    <property type="evidence" value="ECO:0007669"/>
    <property type="project" value="UniProtKB-SubCell"/>
</dbReference>
<dbReference type="Proteomes" id="UP001159364">
    <property type="component" value="Linkage Group LG02"/>
</dbReference>
<dbReference type="GO" id="GO:0004497">
    <property type="term" value="F:monooxygenase activity"/>
    <property type="evidence" value="ECO:0007669"/>
    <property type="project" value="UniProtKB-KW"/>
</dbReference>
<dbReference type="PRINTS" id="PR00463">
    <property type="entry name" value="EP450I"/>
</dbReference>
<keyword evidence="7 12" id="KW-0560">Oxidoreductase</keyword>
<dbReference type="InterPro" id="IPR017972">
    <property type="entry name" value="Cyt_P450_CS"/>
</dbReference>
<keyword evidence="8 11" id="KW-0408">Iron</keyword>
<dbReference type="InterPro" id="IPR036396">
    <property type="entry name" value="Cyt_P450_sf"/>
</dbReference>
<dbReference type="InterPro" id="IPR002401">
    <property type="entry name" value="Cyt_P450_E_grp-I"/>
</dbReference>
<dbReference type="GO" id="GO:0020037">
    <property type="term" value="F:heme binding"/>
    <property type="evidence" value="ECO:0007669"/>
    <property type="project" value="InterPro"/>
</dbReference>
<organism evidence="14 15">
    <name type="scientific">Erythroxylum novogranatense</name>
    <dbReference type="NCBI Taxonomy" id="1862640"/>
    <lineage>
        <taxon>Eukaryota</taxon>
        <taxon>Viridiplantae</taxon>
        <taxon>Streptophyta</taxon>
        <taxon>Embryophyta</taxon>
        <taxon>Tracheophyta</taxon>
        <taxon>Spermatophyta</taxon>
        <taxon>Magnoliopsida</taxon>
        <taxon>eudicotyledons</taxon>
        <taxon>Gunneridae</taxon>
        <taxon>Pentapetalae</taxon>
        <taxon>rosids</taxon>
        <taxon>fabids</taxon>
        <taxon>Malpighiales</taxon>
        <taxon>Erythroxylaceae</taxon>
        <taxon>Erythroxylum</taxon>
    </lineage>
</organism>
<dbReference type="SUPFAM" id="SSF48264">
    <property type="entry name" value="Cytochrome P450"/>
    <property type="match status" value="1"/>
</dbReference>
<evidence type="ECO:0000256" key="1">
    <source>
        <dbReference type="ARBA" id="ARBA00004167"/>
    </source>
</evidence>
<evidence type="ECO:0000256" key="7">
    <source>
        <dbReference type="ARBA" id="ARBA00023002"/>
    </source>
</evidence>
<keyword evidence="15" id="KW-1185">Reference proteome</keyword>
<evidence type="ECO:0000256" key="9">
    <source>
        <dbReference type="ARBA" id="ARBA00023033"/>
    </source>
</evidence>
<keyword evidence="4 13" id="KW-0812">Transmembrane</keyword>
<dbReference type="GO" id="GO:0016705">
    <property type="term" value="F:oxidoreductase activity, acting on paired donors, with incorporation or reduction of molecular oxygen"/>
    <property type="evidence" value="ECO:0007669"/>
    <property type="project" value="InterPro"/>
</dbReference>
<dbReference type="PANTHER" id="PTHR24282:SF20">
    <property type="entry name" value="CYTOCHROME P450 CYP749A22-LIKE"/>
    <property type="match status" value="1"/>
</dbReference>
<dbReference type="Gene3D" id="1.10.630.10">
    <property type="entry name" value="Cytochrome P450"/>
    <property type="match status" value="1"/>
</dbReference>
<evidence type="ECO:0000256" key="5">
    <source>
        <dbReference type="ARBA" id="ARBA00022723"/>
    </source>
</evidence>
<dbReference type="InterPro" id="IPR001128">
    <property type="entry name" value="Cyt_P450"/>
</dbReference>
<reference evidence="14 15" key="1">
    <citation type="submission" date="2021-09" db="EMBL/GenBank/DDBJ databases">
        <title>Genomic insights and catalytic innovation underlie evolution of tropane alkaloids biosynthesis.</title>
        <authorList>
            <person name="Wang Y.-J."/>
            <person name="Tian T."/>
            <person name="Huang J.-P."/>
            <person name="Huang S.-X."/>
        </authorList>
    </citation>
    <scope>NUCLEOTIDE SEQUENCE [LARGE SCALE GENOMIC DNA]</scope>
    <source>
        <strain evidence="14">KIB-2018</strain>
        <tissue evidence="14">Leaf</tissue>
    </source>
</reference>
<dbReference type="AlphaFoldDB" id="A0AAV8TY06"/>
<comment type="caution">
    <text evidence="14">The sequence shown here is derived from an EMBL/GenBank/DDBJ whole genome shotgun (WGS) entry which is preliminary data.</text>
</comment>
<keyword evidence="5 11" id="KW-0479">Metal-binding</keyword>
<evidence type="ECO:0000313" key="15">
    <source>
        <dbReference type="Proteomes" id="UP001159364"/>
    </source>
</evidence>
<evidence type="ECO:0000256" key="11">
    <source>
        <dbReference type="PIRSR" id="PIRSR602401-1"/>
    </source>
</evidence>
<keyword evidence="10 13" id="KW-0472">Membrane</keyword>
<feature type="transmembrane region" description="Helical" evidence="13">
    <location>
        <begin position="25"/>
        <end position="46"/>
    </location>
</feature>
<dbReference type="EMBL" id="JAIWQS010000002">
    <property type="protein sequence ID" value="KAJ8771907.1"/>
    <property type="molecule type" value="Genomic_DNA"/>
</dbReference>
<dbReference type="InterPro" id="IPR050665">
    <property type="entry name" value="Cytochrome_P450_Monooxygen"/>
</dbReference>
<dbReference type="PROSITE" id="PS00018">
    <property type="entry name" value="EF_HAND_1"/>
    <property type="match status" value="1"/>
</dbReference>
<evidence type="ECO:0000313" key="14">
    <source>
        <dbReference type="EMBL" id="KAJ8771907.1"/>
    </source>
</evidence>
<evidence type="ECO:0000256" key="2">
    <source>
        <dbReference type="ARBA" id="ARBA00010617"/>
    </source>
</evidence>
<evidence type="ECO:0000256" key="4">
    <source>
        <dbReference type="ARBA" id="ARBA00022692"/>
    </source>
</evidence>
<accession>A0AAV8TY06</accession>
<comment type="cofactor">
    <cofactor evidence="11">
        <name>heme</name>
        <dbReference type="ChEBI" id="CHEBI:30413"/>
    </cofactor>
</comment>
<sequence length="534" mass="61516">MVNWSPKRLDCCSPRKRKMSAMESLVVLLSSSLCLFLLQILVKFLYRVWWTPIRVQHLMRSQGIVGPSYRFLYGTNDQLLKMRTEALSRPMTDLSHNIYPRIQPHLYLWINKYGTNFLQWFGPQPQLVMSEPDLIKEVLTNKDRIYRKPPVQGYSKKILGNGLFTSQGEKWSKMRKLANYAFHGESLKNMIPEMVASVEMMLESWDKYHGKEIEVFEEFRRLTSEVISRTAFGSSYLEGQNIFDMISKLAVITQRNSFKFRIPGIGKILRYGDEFEAEELEKGIHNSILKLFKKREERVMSGESDSYGNDFFGLLINTYHDDDESKKISVEDLVDECKTFYFGGQETTNTLLSWTVLLLAIHTDWQEEARNEILKILGQQTPNAEGIAKLKIMSMIINETLRLYPPVLSLHRQVSKEIRLGKLTLPANMYLLLSILALHHDPNIWGEDVHLFKPERFSEGVAKAADGNSAAYLPFGAGPRICVGFNFATIEAKIALCMILQRYSFRLSPAYVHSPFQLLTVRPQYGVQVILNAL</sequence>
<dbReference type="GO" id="GO:0005506">
    <property type="term" value="F:iron ion binding"/>
    <property type="evidence" value="ECO:0007669"/>
    <property type="project" value="InterPro"/>
</dbReference>
<evidence type="ECO:0000256" key="6">
    <source>
        <dbReference type="ARBA" id="ARBA00022989"/>
    </source>
</evidence>